<organism evidence="2 3">
    <name type="scientific">Seleniivibrio woodruffii</name>
    <dbReference type="NCBI Taxonomy" id="1078050"/>
    <lineage>
        <taxon>Bacteria</taxon>
        <taxon>Pseudomonadati</taxon>
        <taxon>Deferribacterota</taxon>
        <taxon>Deferribacteres</taxon>
        <taxon>Deferribacterales</taxon>
        <taxon>Geovibrionaceae</taxon>
        <taxon>Seleniivibrio</taxon>
    </lineage>
</organism>
<comment type="caution">
    <text evidence="2">The sequence shown here is derived from an EMBL/GenBank/DDBJ whole genome shotgun (WGS) entry which is preliminary data.</text>
</comment>
<dbReference type="InterPro" id="IPR003615">
    <property type="entry name" value="HNH_nuc"/>
</dbReference>
<dbReference type="Pfam" id="PF12102">
    <property type="entry name" value="MrcB_N"/>
    <property type="match status" value="1"/>
</dbReference>
<proteinExistence type="predicted"/>
<evidence type="ECO:0000313" key="2">
    <source>
        <dbReference type="EMBL" id="TCK60493.1"/>
    </source>
</evidence>
<dbReference type="EMBL" id="SMGG01000004">
    <property type="protein sequence ID" value="TCK60493.1"/>
    <property type="molecule type" value="Genomic_DNA"/>
</dbReference>
<evidence type="ECO:0000313" key="3">
    <source>
        <dbReference type="Proteomes" id="UP000294614"/>
    </source>
</evidence>
<name>A0A4R1K9G0_9BACT</name>
<dbReference type="Proteomes" id="UP000294614">
    <property type="component" value="Unassembled WGS sequence"/>
</dbReference>
<dbReference type="Gene3D" id="3.30.920.90">
    <property type="match status" value="1"/>
</dbReference>
<dbReference type="OrthoDB" id="9779761at2"/>
<sequence length="317" mass="36056">MSLQTALQYILKQYPKSRHTSFSNNNFGNYVRHNIPAIIMDIVNDDRYIIQGSVGKGNWSKSPWIAVFDKLITNTVQCGYYPVYLFSEDFSGFYLSLNQGVTVFKEEYRAKTKDALKAKAIDYLAQLGSLANDYKKGPIDLKHSKENSNNDLYGTASIISVYYSAYNIPDEQILIDDLRKMLKIYNYLSASDVMLLASVTQDEVSGVNSKFFEDPTKIRLHRRIERNTALSNAAKKSHGYKCQACDVDMGEIYGPIGANYIEAHHLRPISSIESKILMDPKKDFSVLCPNCHAMIHRSEYVSDVEAFKNIVLYKNTK</sequence>
<dbReference type="InterPro" id="IPR021961">
    <property type="entry name" value="McrB_DNA-bd"/>
</dbReference>
<dbReference type="CDD" id="cd00085">
    <property type="entry name" value="HNHc"/>
    <property type="match status" value="1"/>
</dbReference>
<keyword evidence="3" id="KW-1185">Reference proteome</keyword>
<accession>A0A4R1K9G0</accession>
<evidence type="ECO:0000259" key="1">
    <source>
        <dbReference type="Pfam" id="PF12102"/>
    </source>
</evidence>
<dbReference type="AlphaFoldDB" id="A0A4R1K9G0"/>
<protein>
    <submittedName>
        <fullName evidence="2">5-methylcytosine-specific restriction protein A</fullName>
    </submittedName>
</protein>
<dbReference type="RefSeq" id="WP_132873239.1">
    <property type="nucleotide sequence ID" value="NZ_SMGG01000004.1"/>
</dbReference>
<reference evidence="2 3" key="1">
    <citation type="submission" date="2019-03" db="EMBL/GenBank/DDBJ databases">
        <title>Genomic Encyclopedia of Type Strains, Phase IV (KMG-IV): sequencing the most valuable type-strain genomes for metagenomic binning, comparative biology and taxonomic classification.</title>
        <authorList>
            <person name="Goeker M."/>
        </authorList>
    </citation>
    <scope>NUCLEOTIDE SEQUENCE [LARGE SCALE GENOMIC DNA]</scope>
    <source>
        <strain evidence="2 3">DSM 24984</strain>
    </source>
</reference>
<gene>
    <name evidence="2" type="ORF">C8D98_1367</name>
</gene>
<feature type="domain" description="Type IV methyl-directed restriction enzyme EcoKMcrB subunit DNA-binding" evidence="1">
    <location>
        <begin position="10"/>
        <end position="188"/>
    </location>
</feature>